<dbReference type="InterPro" id="IPR010368">
    <property type="entry name" value="Com_YlbF"/>
</dbReference>
<reference evidence="1" key="1">
    <citation type="submission" date="2023-01" db="EMBL/GenBank/DDBJ databases">
        <title>Oxazolidinone resistance genes in florfenicol resistant enterococci from beef cattle and veal calves at slaughter.</title>
        <authorList>
            <person name="Biggel M."/>
        </authorList>
    </citation>
    <scope>NUCLEOTIDE SEQUENCE</scope>
    <source>
        <strain evidence="1">K204-1</strain>
    </source>
</reference>
<name>A0AAF0BG22_9ENTE</name>
<dbReference type="AlphaFoldDB" id="A0AAF0BG22"/>
<dbReference type="SUPFAM" id="SSF158622">
    <property type="entry name" value="YheA/YmcA-like"/>
    <property type="match status" value="1"/>
</dbReference>
<dbReference type="PANTHER" id="PTHR38448">
    <property type="entry name" value="REGULATORY PROTEIN YLBF-RELATED"/>
    <property type="match status" value="1"/>
</dbReference>
<dbReference type="Pfam" id="PF06133">
    <property type="entry name" value="Com_YlbF"/>
    <property type="match status" value="1"/>
</dbReference>
<evidence type="ECO:0000313" key="1">
    <source>
        <dbReference type="EMBL" id="WCG22579.1"/>
    </source>
</evidence>
<dbReference type="Proteomes" id="UP001179600">
    <property type="component" value="Chromosome"/>
</dbReference>
<gene>
    <name evidence="1" type="ORF">PML95_09345</name>
</gene>
<dbReference type="GeneID" id="72386011"/>
<dbReference type="InterPro" id="IPR023378">
    <property type="entry name" value="YheA/YmcA-like_dom_sf"/>
</dbReference>
<accession>A0AAF0BG22</accession>
<dbReference type="InterPro" id="IPR052767">
    <property type="entry name" value="Bact_com_dev_regulator"/>
</dbReference>
<dbReference type="RefSeq" id="WP_023606468.1">
    <property type="nucleotide sequence ID" value="NZ_CP097017.1"/>
</dbReference>
<sequence>MIYTDELLAIEDTIDLLCHNIIESDVVKNYVVTKVALLKNAETQQKVTAFEQAKRSFERVEPYGNHAPDYTEKRRALRKQKRLLDTDERIMRFRVAERELQEVLDYISYDIAQSISPDIKVDAGNPFFEFATRGCGGSCHIG</sequence>
<protein>
    <submittedName>
        <fullName evidence="1">YlbF family regulator</fullName>
    </submittedName>
</protein>
<dbReference type="PANTHER" id="PTHR38448:SF2">
    <property type="entry name" value="REGULATORY PROTEIN YLBF"/>
    <property type="match status" value="1"/>
</dbReference>
<proteinExistence type="predicted"/>
<dbReference type="EMBL" id="CP116507">
    <property type="protein sequence ID" value="WCG22579.1"/>
    <property type="molecule type" value="Genomic_DNA"/>
</dbReference>
<dbReference type="Gene3D" id="1.20.1500.10">
    <property type="entry name" value="YheA/YmcA-like"/>
    <property type="match status" value="1"/>
</dbReference>
<evidence type="ECO:0000313" key="2">
    <source>
        <dbReference type="Proteomes" id="UP001179600"/>
    </source>
</evidence>
<organism evidence="1 2">
    <name type="scientific">Vagococcus lutrae</name>
    <dbReference type="NCBI Taxonomy" id="81947"/>
    <lineage>
        <taxon>Bacteria</taxon>
        <taxon>Bacillati</taxon>
        <taxon>Bacillota</taxon>
        <taxon>Bacilli</taxon>
        <taxon>Lactobacillales</taxon>
        <taxon>Enterococcaceae</taxon>
        <taxon>Vagococcus</taxon>
    </lineage>
</organism>